<reference evidence="8" key="2">
    <citation type="submission" date="2012-01" db="EMBL/GenBank/DDBJ databases">
        <title>Complete sequence of chromosome of Rahnella aquatilis CIP 78.65.</title>
        <authorList>
            <person name="Lucas S."/>
            <person name="Han J."/>
            <person name="Lapidus A."/>
            <person name="Cheng J.-F."/>
            <person name="Goodwin L."/>
            <person name="Pitluck S."/>
            <person name="Peters L."/>
            <person name="Ovchinnikova G."/>
            <person name="Held B."/>
            <person name="Detter J.C."/>
            <person name="Han C."/>
            <person name="Tapia R."/>
            <person name="Land M."/>
            <person name="Hauser L."/>
            <person name="Kyrpides N."/>
            <person name="Ivanova N."/>
            <person name="Pagani I."/>
            <person name="Sobecky P."/>
            <person name="Martinez R."/>
            <person name="Woyke T."/>
        </authorList>
    </citation>
    <scope>NUCLEOTIDE SEQUENCE [LARGE SCALE GENOMIC DNA]</scope>
    <source>
        <strain evidence="8">ATCC 33071 / DSM 4594 / JCM 1683 / NBRC 105701 / NCIMB 13365 / CIP 78.65</strain>
    </source>
</reference>
<dbReference type="EMBL" id="CP003244">
    <property type="protein sequence ID" value="AEX52588.1"/>
    <property type="molecule type" value="Genomic_DNA"/>
</dbReference>
<dbReference type="Pfam" id="PF12256">
    <property type="entry name" value="TcdB_toxin_midN"/>
    <property type="match status" value="1"/>
</dbReference>
<dbReference type="PRINTS" id="PR01341">
    <property type="entry name" value="SALSPVBPROT"/>
</dbReference>
<name>H2ISE0_RAHAC</name>
<keyword evidence="4" id="KW-0843">Virulence</keyword>
<gene>
    <name evidence="7" type="ordered locus">Rahaq2_2753</name>
</gene>
<evidence type="ECO:0000259" key="5">
    <source>
        <dbReference type="Pfam" id="PF12255"/>
    </source>
</evidence>
<dbReference type="InterPro" id="IPR028994">
    <property type="entry name" value="Integrin_alpha_N"/>
</dbReference>
<evidence type="ECO:0000256" key="4">
    <source>
        <dbReference type="ARBA" id="ARBA00023026"/>
    </source>
</evidence>
<dbReference type="InterPro" id="IPR022044">
    <property type="entry name" value="TcdB_toxin_mid/C"/>
</dbReference>
<evidence type="ECO:0000259" key="6">
    <source>
        <dbReference type="Pfam" id="PF12256"/>
    </source>
</evidence>
<keyword evidence="8" id="KW-1185">Reference proteome</keyword>
<dbReference type="GO" id="GO:0005576">
    <property type="term" value="C:extracellular region"/>
    <property type="evidence" value="ECO:0007669"/>
    <property type="project" value="UniProtKB-SubCell"/>
</dbReference>
<protein>
    <submittedName>
        <fullName evidence="7">Virulence plasmid B protein</fullName>
    </submittedName>
</protein>
<dbReference type="Proteomes" id="UP000009010">
    <property type="component" value="Chromosome"/>
</dbReference>
<dbReference type="InterPro" id="IPR022045">
    <property type="entry name" value="TcdB_toxin_mid/N"/>
</dbReference>
<dbReference type="GO" id="GO:0005737">
    <property type="term" value="C:cytoplasm"/>
    <property type="evidence" value="ECO:0007669"/>
    <property type="project" value="InterPro"/>
</dbReference>
<evidence type="ECO:0000256" key="1">
    <source>
        <dbReference type="ARBA" id="ARBA00004613"/>
    </source>
</evidence>
<dbReference type="HOGENOM" id="CLU_000672_0_0_6"/>
<evidence type="ECO:0000256" key="2">
    <source>
        <dbReference type="ARBA" id="ARBA00022525"/>
    </source>
</evidence>
<dbReference type="PATRIC" id="fig|745277.3.peg.2633"/>
<dbReference type="Pfam" id="PF12255">
    <property type="entry name" value="TcdB_toxin_midC"/>
    <property type="match status" value="1"/>
</dbReference>
<dbReference type="Pfam" id="PF13517">
    <property type="entry name" value="FG-GAP_3"/>
    <property type="match status" value="1"/>
</dbReference>
<feature type="domain" description="Insecticide toxin TcdB middle/N-terminal" evidence="6">
    <location>
        <begin position="640"/>
        <end position="807"/>
    </location>
</feature>
<dbReference type="OrthoDB" id="6510336at2"/>
<dbReference type="InterPro" id="IPR003284">
    <property type="entry name" value="Sal_SpvB"/>
</dbReference>
<comment type="subcellular location">
    <subcellularLocation>
        <location evidence="1">Secreted</location>
    </subcellularLocation>
</comment>
<evidence type="ECO:0000313" key="7">
    <source>
        <dbReference type="EMBL" id="AEX52588.1"/>
    </source>
</evidence>
<sequence>MQQTEKSSTLPVNTLSLPKGGGAIQGMGEALGNIGPGGMAGMTVPLPISAGRGYAPALALSYSSGAGNGEFGLGWGCAAASIQRRTSRGVPHYTDEDAFIGASGEVLIPKYGDDGQIVSRNVSRYGQVTLDQTWRVTPYLSQVTAGSDLIERWQGTQGGDFWLIHTADGQLHCLGKSPAAQLTDPEDASRIAGWMLQESVSPNGEHICYRYKKEDDAGVSLTGNEQQRDHRTFVYLTQVDYGNQTAQEALYAWTETMPNDSQWLFSLVFDYGERSLDPNAPVACAPATDWLARPDPFSRYDVGFEVRCHRLCRQVLMFHRFPSELHAAETLVLRLLLEYQSSATLSQMISAQILAYETDGTVQSRPPLDLSYSPFSVSPSSEQWQPFPALAGLDDGQQYQLVDLYGEGIPGVLFRQSGGWYYRAPVRGSEGENSVTYGDWQLLPRVPAMQSSSMALMDVNGDGRLDWLVTAPGINGFFTLNPSGEWSSFTPFSAFPTEFTHPSAQWADLSGSGLTDIALIGPKSVRLYANNREGFTRPVQIEQQYTLPVFARDATELVGFSDMLGSGQQHLIRIRYDGITVWPNLGHGKFGEPFVLSTLSFDRQSFDPGRIILADLDGSGGADLLYMHSDYIEVFANLSGNGLAAPMQLALPAGIRYDNLCQLNVADSQGLGVASLILSVPYMTPRHWHCDLTSIKPYLLEAVNNNQGNHNQIIYRSSAQEWLDEKQQFPGAVSALPFPIHIVSQTVNTDEISGSVLTQRSRYRKGVYDGVMREFYGFGYLEQTDTTGGVLTSEDTEPLISKSWFHTGREEDESDLYGTPYVGRFTVTVNPTWLSQFDASGGKDIALTDVSHENRAMLYRALKGSLLGSEVYGADNPIPYTQTRQRYQVRLVQPAKGKNASVAMPGLLESVSYNWEQIATDPLIAQQVVMQKDCFGATVWQVNINYPRLTKPGVDPYPAILPDTAWASSYDSQQQVLRITEGRASYIDLTDAQAWRPGISDCQRTNILTYENYALPASGITFEMLSEPDGLLGNSRPRIYAGQSQIFYQPAVPDLGARVDHVETAELDEASLAAYDGILSRDELIPLLAQAGYVHVPALLPVPGASDEPVYCIASAYTTYLPASRFYLPETQRQTMLTGATTLTYDDYACCVISSRDAAGNTTSAAYDYRFLKPCKIIDINDNTAEIQLDALGGQMGSSFYGTEQGVMTGFDSVTEYPVPVTLTVEQAINQAEGSPQHLATVIVDDPFSWMGQVTQQQCGSGWDTLLEQRFITFEGYIRAAGRDWANSTREISGLDASVRGLLADAVTTPVHVATLTADRYPDDDQQQVRISVAFFDGFGRTLQQSGKVAPGDAWVRDTAGELVIATGGEPVTTPADPRWAVSGRVEYNNKGLPVRAYQPYFINDWQYVVDSALRTAGYADTHFYDAPGREIKVVRAGSGYQTRQQYFPWFTVSEDENDTQEAL</sequence>
<dbReference type="KEGG" id="raq:Rahaq2_2753"/>
<proteinExistence type="predicted"/>
<dbReference type="eggNOG" id="COG3209">
    <property type="taxonomic scope" value="Bacteria"/>
</dbReference>
<keyword evidence="3" id="KW-0732">Signal</keyword>
<dbReference type="RefSeq" id="WP_015697737.1">
    <property type="nucleotide sequence ID" value="NC_016818.1"/>
</dbReference>
<dbReference type="Pfam" id="PF03534">
    <property type="entry name" value="SpvB"/>
    <property type="match status" value="1"/>
</dbReference>
<accession>H2ISE0</accession>
<organism evidence="7 8">
    <name type="scientific">Rahnella aquatilis (strain ATCC 33071 / DSM 4594 / JCM 1683 / NBRC 105701 / NCIMB 13365 / CIP 78.65)</name>
    <dbReference type="NCBI Taxonomy" id="745277"/>
    <lineage>
        <taxon>Bacteria</taxon>
        <taxon>Pseudomonadati</taxon>
        <taxon>Pseudomonadota</taxon>
        <taxon>Gammaproteobacteria</taxon>
        <taxon>Enterobacterales</taxon>
        <taxon>Yersiniaceae</taxon>
        <taxon>Rahnella</taxon>
    </lineage>
</organism>
<evidence type="ECO:0000313" key="8">
    <source>
        <dbReference type="Proteomes" id="UP000009010"/>
    </source>
</evidence>
<dbReference type="STRING" id="745277.Rahaq2_2753"/>
<keyword evidence="2" id="KW-0964">Secreted</keyword>
<dbReference type="InterPro" id="IPR013517">
    <property type="entry name" value="FG-GAP"/>
</dbReference>
<dbReference type="SUPFAM" id="SSF69318">
    <property type="entry name" value="Integrin alpha N-terminal domain"/>
    <property type="match status" value="1"/>
</dbReference>
<feature type="domain" description="Insecticide toxin TcdB middle/C-terminal" evidence="5">
    <location>
        <begin position="858"/>
        <end position="999"/>
    </location>
</feature>
<evidence type="ECO:0000256" key="3">
    <source>
        <dbReference type="ARBA" id="ARBA00022729"/>
    </source>
</evidence>
<reference evidence="7 8" key="1">
    <citation type="journal article" date="2012" name="J. Bacteriol.">
        <title>Complete Genome Sequence of Rahnella aquatilis CIP 78.65.</title>
        <authorList>
            <person name="Martinez R.J."/>
            <person name="Bruce D."/>
            <person name="Detter C."/>
            <person name="Goodwin L.A."/>
            <person name="Han J."/>
            <person name="Han C.S."/>
            <person name="Held B."/>
            <person name="Land M.L."/>
            <person name="Mikhailova N."/>
            <person name="Nolan M."/>
            <person name="Pennacchio L."/>
            <person name="Pitluck S."/>
            <person name="Tapia R."/>
            <person name="Woyke T."/>
            <person name="Sobecky P.A."/>
        </authorList>
    </citation>
    <scope>NUCLEOTIDE SEQUENCE [LARGE SCALE GENOMIC DNA]</scope>
    <source>
        <strain evidence="8">ATCC 33071 / DSM 4594 / JCM 1683 / NBRC 105701 / NCIMB 13365 / CIP 78.65</strain>
    </source>
</reference>